<comment type="caution">
    <text evidence="2">The sequence shown here is derived from an EMBL/GenBank/DDBJ whole genome shotgun (WGS) entry which is preliminary data.</text>
</comment>
<dbReference type="PANTHER" id="PTHR14566">
    <property type="entry name" value="CELL CYCLE REGULATOR OF NON-HOMOLOGOUS END JOINING"/>
    <property type="match status" value="1"/>
</dbReference>
<evidence type="ECO:0000313" key="3">
    <source>
        <dbReference type="Proteomes" id="UP001159641"/>
    </source>
</evidence>
<accession>A0AB34GUX5</accession>
<protein>
    <recommendedName>
        <fullName evidence="4">Modulator of retrovirus infection</fullName>
    </recommendedName>
</protein>
<dbReference type="GO" id="GO:0005634">
    <property type="term" value="C:nucleus"/>
    <property type="evidence" value="ECO:0007669"/>
    <property type="project" value="TreeGrafter"/>
</dbReference>
<reference evidence="2 3" key="1">
    <citation type="submission" date="2022-11" db="EMBL/GenBank/DDBJ databases">
        <title>Whole genome sequence of Eschrichtius robustus ER-17-0199.</title>
        <authorList>
            <person name="Bruniche-Olsen A."/>
            <person name="Black A.N."/>
            <person name="Fields C.J."/>
            <person name="Walden K."/>
            <person name="Dewoody J.A."/>
        </authorList>
    </citation>
    <scope>NUCLEOTIDE SEQUENCE [LARGE SCALE GENOMIC DNA]</scope>
    <source>
        <strain evidence="2">ER-17-0199</strain>
        <tissue evidence="2">Blubber</tissue>
    </source>
</reference>
<dbReference type="GO" id="GO:0005737">
    <property type="term" value="C:cytoplasm"/>
    <property type="evidence" value="ECO:0007669"/>
    <property type="project" value="TreeGrafter"/>
</dbReference>
<dbReference type="EMBL" id="JAIQCJ010002089">
    <property type="protein sequence ID" value="KAJ8782952.1"/>
    <property type="molecule type" value="Genomic_DNA"/>
</dbReference>
<evidence type="ECO:0000256" key="1">
    <source>
        <dbReference type="SAM" id="MobiDB-lite"/>
    </source>
</evidence>
<dbReference type="GO" id="GO:0006303">
    <property type="term" value="P:double-strand break repair via nonhomologous end joining"/>
    <property type="evidence" value="ECO:0007669"/>
    <property type="project" value="TreeGrafter"/>
</dbReference>
<dbReference type="GO" id="GO:2001033">
    <property type="term" value="P:negative regulation of double-strand break repair via nonhomologous end joining"/>
    <property type="evidence" value="ECO:0007669"/>
    <property type="project" value="InterPro"/>
</dbReference>
<dbReference type="Proteomes" id="UP001159641">
    <property type="component" value="Unassembled WGS sequence"/>
</dbReference>
<dbReference type="AlphaFoldDB" id="A0AB34GUX5"/>
<dbReference type="PANTHER" id="PTHR14566:SF0">
    <property type="entry name" value="CELL CYCLE REGULATOR OF NON-HOMOLOGOUS END JOINING"/>
    <property type="match status" value="1"/>
</dbReference>
<gene>
    <name evidence="2" type="ORF">J1605_009560</name>
</gene>
<feature type="compositionally biased region" description="Basic and acidic residues" evidence="1">
    <location>
        <begin position="73"/>
        <end position="91"/>
    </location>
</feature>
<organism evidence="2 3">
    <name type="scientific">Eschrichtius robustus</name>
    <name type="common">California gray whale</name>
    <name type="synonym">Eschrichtius gibbosus</name>
    <dbReference type="NCBI Taxonomy" id="9764"/>
    <lineage>
        <taxon>Eukaryota</taxon>
        <taxon>Metazoa</taxon>
        <taxon>Chordata</taxon>
        <taxon>Craniata</taxon>
        <taxon>Vertebrata</taxon>
        <taxon>Euteleostomi</taxon>
        <taxon>Mammalia</taxon>
        <taxon>Eutheria</taxon>
        <taxon>Laurasiatheria</taxon>
        <taxon>Artiodactyla</taxon>
        <taxon>Whippomorpha</taxon>
        <taxon>Cetacea</taxon>
        <taxon>Mysticeti</taxon>
        <taxon>Eschrichtiidae</taxon>
        <taxon>Eschrichtius</taxon>
    </lineage>
</organism>
<dbReference type="Pfam" id="PF15325">
    <property type="entry name" value="MRI"/>
    <property type="match status" value="1"/>
</dbReference>
<keyword evidence="3" id="KW-1185">Reference proteome</keyword>
<sequence length="207" mass="21378">MGSQGSTAEGADNAICRQGARPGLRALGRPEAGSAGTRPSRGWATVRAGSGPGQPGSEIPTTAQNQTPGPAPEAKKGARARRQEALLEERRGRGRRCCRLPAMRTVYCMNEAEIVDVALGILIEQGRKQEKPSEQLPVAGADKPEHSPAGSAPPSPSPPGSSSEDEACGADGPPPGPVGPAGSDSACSQGREEDQDALKYVREIFFS</sequence>
<evidence type="ECO:0008006" key="4">
    <source>
        <dbReference type="Google" id="ProtNLM"/>
    </source>
</evidence>
<proteinExistence type="predicted"/>
<feature type="region of interest" description="Disordered" evidence="1">
    <location>
        <begin position="1"/>
        <end position="94"/>
    </location>
</feature>
<dbReference type="InterPro" id="IPR028278">
    <property type="entry name" value="MRI"/>
</dbReference>
<evidence type="ECO:0000313" key="2">
    <source>
        <dbReference type="EMBL" id="KAJ8782952.1"/>
    </source>
</evidence>
<name>A0AB34GUX5_ESCRO</name>
<feature type="region of interest" description="Disordered" evidence="1">
    <location>
        <begin position="128"/>
        <end position="194"/>
    </location>
</feature>
<feature type="compositionally biased region" description="Polar residues" evidence="1">
    <location>
        <begin position="59"/>
        <end position="68"/>
    </location>
</feature>